<organism evidence="2 3">
    <name type="scientific">Microctonus aethiopoides</name>
    <dbReference type="NCBI Taxonomy" id="144406"/>
    <lineage>
        <taxon>Eukaryota</taxon>
        <taxon>Metazoa</taxon>
        <taxon>Ecdysozoa</taxon>
        <taxon>Arthropoda</taxon>
        <taxon>Hexapoda</taxon>
        <taxon>Insecta</taxon>
        <taxon>Pterygota</taxon>
        <taxon>Neoptera</taxon>
        <taxon>Endopterygota</taxon>
        <taxon>Hymenoptera</taxon>
        <taxon>Apocrita</taxon>
        <taxon>Ichneumonoidea</taxon>
        <taxon>Braconidae</taxon>
        <taxon>Euphorinae</taxon>
        <taxon>Microctonus</taxon>
    </lineage>
</organism>
<dbReference type="Proteomes" id="UP001168990">
    <property type="component" value="Unassembled WGS sequence"/>
</dbReference>
<feature type="transmembrane region" description="Helical" evidence="1">
    <location>
        <begin position="104"/>
        <end position="128"/>
    </location>
</feature>
<proteinExistence type="predicted"/>
<dbReference type="AlphaFoldDB" id="A0AA39FNP7"/>
<keyword evidence="1" id="KW-1133">Transmembrane helix</keyword>
<keyword evidence="1" id="KW-0812">Transmembrane</keyword>
<feature type="transmembrane region" description="Helical" evidence="1">
    <location>
        <begin position="66"/>
        <end position="92"/>
    </location>
</feature>
<name>A0AA39FNP7_9HYME</name>
<evidence type="ECO:0000313" key="2">
    <source>
        <dbReference type="EMBL" id="KAK0172982.1"/>
    </source>
</evidence>
<sequence>MSKIFCSLSGVTFQTELTIMTFVDAMSSLRDWTPPFDWANKIDQIWKTTISRTGFTNNYDEYIKIALSWVVVSRMVVAHLYTITYAANFYAILTWCHGKILLPWLMLSAFKNFILESIVILVVILLYLEGNLSAFLFTSIMLDKLISSAIAAHNWYKINSLYVKLENKNSKKTLITNMSSITTIPSNIMLGMSMQSSGLNNKIDNQIIDTSDKYTSLPNLGYVDIDLSLMTITSLSSNNESEEQSDESQVNIIDDYELTTAEKVRRILGLPLDDENIIDNKLISTEIDEKTLNVLINNESTPLNEDDDNDNQSNSCYCPTQNDKSDDGTKVDNIENLLNNNYQNEDNRNEIIVDNNDTEWVNQWSMKELLKSKRLKLNKRQDRLLFQLNYTNYSSKLSSDDELNHSMNSFSTVDVAEIENERVKVFDSNNIEFVDKYTLYPSEIENRILNHEINSLKTNIFDNIIQPTSETINLTNSTNSKIDNDDITISYDSSSTQTSICKIIFDNSYYQSLLSNNSTSKKYRLYETARERQEKELIALKSYNAKTLWKDKQKSDKNKLKFIYGRESNLFKNNQSIKSNDDKQLFKHKQRHEVRNISGLGRNESTNLKIKSVSCKKIQVSLMGRNLHRIKARENIPRHYLMKTALDLTNIDKVTAKYRKKKLLPTVNSQLISNNTSKYFNIKNKIDQLDWSISSWELDVVNDNSLSKLSLDTEFTMFDVIDENNTVELLQSAFSFDSRNTDRGFYLGPASTDYYSLSEQIPNVFQEIIKATRLPTVHNDCNNLSTSDIDFGEIYYQELITCGGDYELFETVEYSNSINPENDVEIYTIDYWIKKLQELSLNNDENSRGPENFEKLNKIPELFIFKRLINNLCNLQMISTSTNTSTVSIPIRKFKFTSTTTLNYSTK</sequence>
<evidence type="ECO:0000313" key="3">
    <source>
        <dbReference type="Proteomes" id="UP001168990"/>
    </source>
</evidence>
<reference evidence="2" key="1">
    <citation type="journal article" date="2023" name="bioRxiv">
        <title>Scaffold-level genome assemblies of two parasitoid biocontrol wasps reveal the parthenogenesis mechanism and an associated novel virus.</title>
        <authorList>
            <person name="Inwood S."/>
            <person name="Skelly J."/>
            <person name="Guhlin J."/>
            <person name="Harrop T."/>
            <person name="Goldson S."/>
            <person name="Dearden P."/>
        </authorList>
    </citation>
    <scope>NUCLEOTIDE SEQUENCE</scope>
    <source>
        <strain evidence="2">Irish</strain>
        <tissue evidence="2">Whole body</tissue>
    </source>
</reference>
<comment type="caution">
    <text evidence="2">The sequence shown here is derived from an EMBL/GenBank/DDBJ whole genome shotgun (WGS) entry which is preliminary data.</text>
</comment>
<evidence type="ECO:0000256" key="1">
    <source>
        <dbReference type="SAM" id="Phobius"/>
    </source>
</evidence>
<protein>
    <submittedName>
        <fullName evidence="2">Uncharacterized protein</fullName>
    </submittedName>
</protein>
<keyword evidence="1" id="KW-0472">Membrane</keyword>
<dbReference type="EMBL" id="JAQQBS010000002">
    <property type="protein sequence ID" value="KAK0172982.1"/>
    <property type="molecule type" value="Genomic_DNA"/>
</dbReference>
<reference evidence="2" key="2">
    <citation type="submission" date="2023-03" db="EMBL/GenBank/DDBJ databases">
        <authorList>
            <person name="Inwood S.N."/>
            <person name="Skelly J.G."/>
            <person name="Guhlin J."/>
            <person name="Harrop T.W.R."/>
            <person name="Goldson S.G."/>
            <person name="Dearden P.K."/>
        </authorList>
    </citation>
    <scope>NUCLEOTIDE SEQUENCE</scope>
    <source>
        <strain evidence="2">Irish</strain>
        <tissue evidence="2">Whole body</tissue>
    </source>
</reference>
<gene>
    <name evidence="2" type="ORF">PV328_006239</name>
</gene>
<keyword evidence="3" id="KW-1185">Reference proteome</keyword>
<accession>A0AA39FNP7</accession>